<proteinExistence type="predicted"/>
<dbReference type="Proteomes" id="UP000019118">
    <property type="component" value="Unassembled WGS sequence"/>
</dbReference>
<dbReference type="InterPro" id="IPR000477">
    <property type="entry name" value="RT_dom"/>
</dbReference>
<dbReference type="PANTHER" id="PTHR21301">
    <property type="entry name" value="REVERSE TRANSCRIPTASE"/>
    <property type="match status" value="1"/>
</dbReference>
<sequence length="124" mass="14675">MGSPLSPVVANLFMEKFEETLLSTAPLKPTIWYRHVDDTFVLWRHGRKNLDIFLDHLNKQHTDIQFTMEVEQNHQLAFLDVLVSRLSNRLNHKVYRKATHTDRYLHKLSNHHPSQKPEIIKTLP</sequence>
<dbReference type="PANTHER" id="PTHR21301:SF11">
    <property type="entry name" value="GIY-YIG DOMAIN-CONTAINING PROTEIN"/>
    <property type="match status" value="1"/>
</dbReference>
<keyword evidence="3" id="KW-1185">Reference proteome</keyword>
<protein>
    <recommendedName>
        <fullName evidence="1">Reverse transcriptase domain-containing protein</fullName>
    </recommendedName>
</protein>
<name>A0AAR5PP89_DENPD</name>
<reference evidence="2" key="2">
    <citation type="submission" date="2024-08" db="UniProtKB">
        <authorList>
            <consortium name="EnsemblMetazoa"/>
        </authorList>
    </citation>
    <scope>IDENTIFICATION</scope>
</reference>
<evidence type="ECO:0000259" key="1">
    <source>
        <dbReference type="PROSITE" id="PS50878"/>
    </source>
</evidence>
<dbReference type="EnsemblMetazoa" id="XM_019907052.1">
    <property type="protein sequence ID" value="XP_019762611.1"/>
    <property type="gene ID" value="LOC109539355"/>
</dbReference>
<accession>A0AAR5PP89</accession>
<dbReference type="GeneID" id="109539355"/>
<dbReference type="KEGG" id="dpa:109539355"/>
<organism evidence="2 3">
    <name type="scientific">Dendroctonus ponderosae</name>
    <name type="common">Mountain pine beetle</name>
    <dbReference type="NCBI Taxonomy" id="77166"/>
    <lineage>
        <taxon>Eukaryota</taxon>
        <taxon>Metazoa</taxon>
        <taxon>Ecdysozoa</taxon>
        <taxon>Arthropoda</taxon>
        <taxon>Hexapoda</taxon>
        <taxon>Insecta</taxon>
        <taxon>Pterygota</taxon>
        <taxon>Neoptera</taxon>
        <taxon>Endopterygota</taxon>
        <taxon>Coleoptera</taxon>
        <taxon>Polyphaga</taxon>
        <taxon>Cucujiformia</taxon>
        <taxon>Curculionidae</taxon>
        <taxon>Scolytinae</taxon>
        <taxon>Dendroctonus</taxon>
    </lineage>
</organism>
<evidence type="ECO:0000313" key="3">
    <source>
        <dbReference type="Proteomes" id="UP000019118"/>
    </source>
</evidence>
<dbReference type="PROSITE" id="PS50878">
    <property type="entry name" value="RT_POL"/>
    <property type="match status" value="1"/>
</dbReference>
<evidence type="ECO:0000313" key="2">
    <source>
        <dbReference type="EnsemblMetazoa" id="XP_019762611.1"/>
    </source>
</evidence>
<feature type="domain" description="Reverse transcriptase" evidence="1">
    <location>
        <begin position="1"/>
        <end position="90"/>
    </location>
</feature>
<dbReference type="CDD" id="cd00304">
    <property type="entry name" value="RT_like"/>
    <property type="match status" value="1"/>
</dbReference>
<reference evidence="3" key="1">
    <citation type="journal article" date="2013" name="Genome Biol.">
        <title>Draft genome of the mountain pine beetle, Dendroctonus ponderosae Hopkins, a major forest pest.</title>
        <authorList>
            <person name="Keeling C.I."/>
            <person name="Yuen M.M."/>
            <person name="Liao N.Y."/>
            <person name="Docking T.R."/>
            <person name="Chan S.K."/>
            <person name="Taylor G.A."/>
            <person name="Palmquist D.L."/>
            <person name="Jackman S.D."/>
            <person name="Nguyen A."/>
            <person name="Li M."/>
            <person name="Henderson H."/>
            <person name="Janes J.K."/>
            <person name="Zhao Y."/>
            <person name="Pandoh P."/>
            <person name="Moore R."/>
            <person name="Sperling F.A."/>
            <person name="Huber D.P."/>
            <person name="Birol I."/>
            <person name="Jones S.J."/>
            <person name="Bohlmann J."/>
        </authorList>
    </citation>
    <scope>NUCLEOTIDE SEQUENCE</scope>
</reference>
<dbReference type="AlphaFoldDB" id="A0AAR5PP89"/>